<organism evidence="6 7">
    <name type="scientific">Bombilactobacillus mellis</name>
    <dbReference type="NCBI Taxonomy" id="1218508"/>
    <lineage>
        <taxon>Bacteria</taxon>
        <taxon>Bacillati</taxon>
        <taxon>Bacillota</taxon>
        <taxon>Bacilli</taxon>
        <taxon>Lactobacillales</taxon>
        <taxon>Lactobacillaceae</taxon>
        <taxon>Bombilactobacillus</taxon>
    </lineage>
</organism>
<dbReference type="EMBL" id="JXBZ01000002">
    <property type="protein sequence ID" value="KJY51316.1"/>
    <property type="molecule type" value="Genomic_DNA"/>
</dbReference>
<dbReference type="GO" id="GO:0006284">
    <property type="term" value="P:base-excision repair"/>
    <property type="evidence" value="ECO:0007669"/>
    <property type="project" value="InterPro"/>
</dbReference>
<proteinExistence type="predicted"/>
<dbReference type="PANTHER" id="PTHR10359:SF19">
    <property type="entry name" value="DNA REPAIR GLYCOSYLASE MJ1434-RELATED"/>
    <property type="match status" value="1"/>
</dbReference>
<keyword evidence="3" id="KW-0408">Iron</keyword>
<keyword evidence="7" id="KW-1185">Reference proteome</keyword>
<reference evidence="6 7" key="1">
    <citation type="submission" date="2014-12" db="EMBL/GenBank/DDBJ databases">
        <title>Comparative genomics of the lactic acid bacteria isolated from the honey bee gut.</title>
        <authorList>
            <person name="Ellegaard K.M."/>
            <person name="Tamarit D."/>
            <person name="Javelind E."/>
            <person name="Olofsson T."/>
            <person name="Andersson S.G."/>
            <person name="Vasquez A."/>
        </authorList>
    </citation>
    <scope>NUCLEOTIDE SEQUENCE [LARGE SCALE GENOMIC DNA]</scope>
    <source>
        <strain evidence="6 7">Hon2</strain>
    </source>
</reference>
<accession>A0A0F4L141</accession>
<dbReference type="Proteomes" id="UP000033695">
    <property type="component" value="Unassembled WGS sequence"/>
</dbReference>
<evidence type="ECO:0000256" key="4">
    <source>
        <dbReference type="ARBA" id="ARBA00023014"/>
    </source>
</evidence>
<dbReference type="PATRIC" id="fig|1218508.4.peg.373"/>
<dbReference type="SUPFAM" id="SSF48150">
    <property type="entry name" value="DNA-glycosylase"/>
    <property type="match status" value="1"/>
</dbReference>
<dbReference type="InterPro" id="IPR011257">
    <property type="entry name" value="DNA_glycosylase"/>
</dbReference>
<keyword evidence="1" id="KW-0004">4Fe-4S</keyword>
<dbReference type="HOGENOM" id="CLU_012862_6_1_9"/>
<dbReference type="GO" id="GO:0003824">
    <property type="term" value="F:catalytic activity"/>
    <property type="evidence" value="ECO:0007669"/>
    <property type="project" value="InterPro"/>
</dbReference>
<evidence type="ECO:0000256" key="1">
    <source>
        <dbReference type="ARBA" id="ARBA00022485"/>
    </source>
</evidence>
<evidence type="ECO:0000313" key="6">
    <source>
        <dbReference type="EMBL" id="KJY51316.1"/>
    </source>
</evidence>
<evidence type="ECO:0000256" key="2">
    <source>
        <dbReference type="ARBA" id="ARBA00022723"/>
    </source>
</evidence>
<gene>
    <name evidence="6" type="ORF">JG29_03650</name>
</gene>
<dbReference type="Gene3D" id="1.10.340.30">
    <property type="entry name" value="Hypothetical protein, domain 2"/>
    <property type="match status" value="1"/>
</dbReference>
<sequence length="218" mass="25932">MSLFDPLNILVKVYQSEISGWWQYDNPNQILMEAILIQQTTSHNVEQAIKNLQAYHIFDQPYNQTWVRLQKLNKEQLEQALYPSGFYHVKAARLQSFAHWLAHYYYDLNLFKDATTIQLRQELNKIKGIGPETADVMILYVFKRPVFVPDKYCLRFYSTLNLLPPKITYLAAQKYFENQPDMTTDYQQAQQWHAALDEYGKNPQKLQKTRYKKIIPEK</sequence>
<dbReference type="SMART" id="SM00478">
    <property type="entry name" value="ENDO3c"/>
    <property type="match status" value="1"/>
</dbReference>
<keyword evidence="4" id="KW-0411">Iron-sulfur</keyword>
<evidence type="ECO:0000313" key="7">
    <source>
        <dbReference type="Proteomes" id="UP000033695"/>
    </source>
</evidence>
<name>A0A0F4L141_9LACO</name>
<comment type="caution">
    <text evidence="6">The sequence shown here is derived from an EMBL/GenBank/DDBJ whole genome shotgun (WGS) entry which is preliminary data.</text>
</comment>
<feature type="domain" description="HhH-GPD" evidence="5">
    <location>
        <begin position="36"/>
        <end position="202"/>
    </location>
</feature>
<evidence type="ECO:0000259" key="5">
    <source>
        <dbReference type="SMART" id="SM00478"/>
    </source>
</evidence>
<dbReference type="CDD" id="cd00056">
    <property type="entry name" value="ENDO3c"/>
    <property type="match status" value="1"/>
</dbReference>
<dbReference type="STRING" id="1218508.JG29_03650"/>
<evidence type="ECO:0000256" key="3">
    <source>
        <dbReference type="ARBA" id="ARBA00023004"/>
    </source>
</evidence>
<protein>
    <submittedName>
        <fullName evidence="6">HhH-GPD family protein</fullName>
    </submittedName>
</protein>
<dbReference type="RefSeq" id="WP_045922254.1">
    <property type="nucleotide sequence ID" value="NZ_JBHTHW010000004.1"/>
</dbReference>
<dbReference type="OrthoDB" id="9802365at2"/>
<dbReference type="InterPro" id="IPR003265">
    <property type="entry name" value="HhH-GPD_domain"/>
</dbReference>
<dbReference type="GO" id="GO:0051539">
    <property type="term" value="F:4 iron, 4 sulfur cluster binding"/>
    <property type="evidence" value="ECO:0007669"/>
    <property type="project" value="UniProtKB-KW"/>
</dbReference>
<dbReference type="Pfam" id="PF00730">
    <property type="entry name" value="HhH-GPD"/>
    <property type="match status" value="1"/>
</dbReference>
<dbReference type="PIRSF" id="PIRSF001435">
    <property type="entry name" value="Nth"/>
    <property type="match status" value="1"/>
</dbReference>
<dbReference type="Gene3D" id="1.10.1670.10">
    <property type="entry name" value="Helix-hairpin-Helix base-excision DNA repair enzymes (C-terminal)"/>
    <property type="match status" value="1"/>
</dbReference>
<dbReference type="InterPro" id="IPR023170">
    <property type="entry name" value="HhH_base_excis_C"/>
</dbReference>
<dbReference type="AlphaFoldDB" id="A0A0F4L141"/>
<dbReference type="PANTHER" id="PTHR10359">
    <property type="entry name" value="A/G-SPECIFIC ADENINE GLYCOSYLASE/ENDONUCLEASE III"/>
    <property type="match status" value="1"/>
</dbReference>
<keyword evidence="2" id="KW-0479">Metal-binding</keyword>
<dbReference type="GO" id="GO:0046872">
    <property type="term" value="F:metal ion binding"/>
    <property type="evidence" value="ECO:0007669"/>
    <property type="project" value="UniProtKB-KW"/>
</dbReference>